<keyword evidence="4" id="KW-0804">Transcription</keyword>
<dbReference type="AlphaFoldDB" id="A0A135ICQ3"/>
<comment type="similarity">
    <text evidence="1">Belongs to the LysR transcriptional regulatory family.</text>
</comment>
<proteinExistence type="inferred from homology"/>
<accession>A0A135ICQ3</accession>
<dbReference type="PROSITE" id="PS50931">
    <property type="entry name" value="HTH_LYSR"/>
    <property type="match status" value="1"/>
</dbReference>
<evidence type="ECO:0000256" key="2">
    <source>
        <dbReference type="ARBA" id="ARBA00023015"/>
    </source>
</evidence>
<keyword evidence="2" id="KW-0805">Transcription regulation</keyword>
<evidence type="ECO:0000313" key="7">
    <source>
        <dbReference type="Proteomes" id="UP000070529"/>
    </source>
</evidence>
<keyword evidence="3" id="KW-0238">DNA-binding</keyword>
<feature type="domain" description="HTH lysR-type" evidence="5">
    <location>
        <begin position="2"/>
        <end position="59"/>
    </location>
</feature>
<evidence type="ECO:0000256" key="1">
    <source>
        <dbReference type="ARBA" id="ARBA00009437"/>
    </source>
</evidence>
<dbReference type="STRING" id="294935.ATN88_06015"/>
<reference evidence="6 7" key="1">
    <citation type="submission" date="2015-11" db="EMBL/GenBank/DDBJ databases">
        <title>Genomic Taxonomy of the Vibrionaceae.</title>
        <authorList>
            <person name="Gomez-Gil B."/>
            <person name="Enciso-Ibarra J."/>
        </authorList>
    </citation>
    <scope>NUCLEOTIDE SEQUENCE [LARGE SCALE GENOMIC DNA]</scope>
    <source>
        <strain evidence="6 7">CAIM 912</strain>
    </source>
</reference>
<dbReference type="Pfam" id="PF03466">
    <property type="entry name" value="LysR_substrate"/>
    <property type="match status" value="1"/>
</dbReference>
<dbReference type="PANTHER" id="PTHR30126:SF22">
    <property type="entry name" value="HTH-TYPE TRANSCRIPTIONAL REGULATOR YHAJ-RELATED"/>
    <property type="match status" value="1"/>
</dbReference>
<protein>
    <submittedName>
        <fullName evidence="6">LysR family transcriptional regulator</fullName>
    </submittedName>
</protein>
<dbReference type="SUPFAM" id="SSF46785">
    <property type="entry name" value="Winged helix' DNA-binding domain"/>
    <property type="match status" value="1"/>
</dbReference>
<dbReference type="OrthoDB" id="5293066at2"/>
<dbReference type="SUPFAM" id="SSF53850">
    <property type="entry name" value="Periplasmic binding protein-like II"/>
    <property type="match status" value="1"/>
</dbReference>
<dbReference type="GO" id="GO:0003700">
    <property type="term" value="F:DNA-binding transcription factor activity"/>
    <property type="evidence" value="ECO:0007669"/>
    <property type="project" value="InterPro"/>
</dbReference>
<evidence type="ECO:0000256" key="4">
    <source>
        <dbReference type="ARBA" id="ARBA00023163"/>
    </source>
</evidence>
<name>A0A135ICQ3_9GAMM</name>
<dbReference type="EMBL" id="LNTY01000006">
    <property type="protein sequence ID" value="KXF83242.1"/>
    <property type="molecule type" value="Genomic_DNA"/>
</dbReference>
<dbReference type="InterPro" id="IPR036390">
    <property type="entry name" value="WH_DNA-bd_sf"/>
</dbReference>
<dbReference type="InterPro" id="IPR036388">
    <property type="entry name" value="WH-like_DNA-bd_sf"/>
</dbReference>
<dbReference type="InterPro" id="IPR005119">
    <property type="entry name" value="LysR_subst-bd"/>
</dbReference>
<sequence>MLSFEALQVLDAIDRKGSFAAAADSLNRAPSSLSYQVQKLEQDLDLVIFDRSGHKASFTDAGKLLLERGRILMNAADELVADAKSLAHGWELDITIAFDGLLTARQFFPLVDKLSEESSTRVRLQEEILAGSWEALDDDRADILISPKPPTIPSGVKVQELGYSDGYWVAAANHPIHKHNNPYDPDIRRLYRSISVADTARNAKTYTYNILDEQPRLTVSSMTEKYNAILDGYGIGTMPGWWIEDDLAEGRLKILDGSEVYKLYWVMAWKRNRMGNAKSWLIRQLPKVLKVIQPVTEEKVG</sequence>
<dbReference type="RefSeq" id="WP_067411229.1">
    <property type="nucleotide sequence ID" value="NZ_LNTY01000006.1"/>
</dbReference>
<dbReference type="Proteomes" id="UP000070529">
    <property type="component" value="Unassembled WGS sequence"/>
</dbReference>
<evidence type="ECO:0000259" key="5">
    <source>
        <dbReference type="PROSITE" id="PS50931"/>
    </source>
</evidence>
<dbReference type="Gene3D" id="1.10.10.10">
    <property type="entry name" value="Winged helix-like DNA-binding domain superfamily/Winged helix DNA-binding domain"/>
    <property type="match status" value="1"/>
</dbReference>
<keyword evidence="7" id="KW-1185">Reference proteome</keyword>
<dbReference type="PANTHER" id="PTHR30126">
    <property type="entry name" value="HTH-TYPE TRANSCRIPTIONAL REGULATOR"/>
    <property type="match status" value="1"/>
</dbReference>
<dbReference type="Gene3D" id="3.40.190.290">
    <property type="match status" value="1"/>
</dbReference>
<evidence type="ECO:0000313" key="6">
    <source>
        <dbReference type="EMBL" id="KXF83242.1"/>
    </source>
</evidence>
<comment type="caution">
    <text evidence="6">The sequence shown here is derived from an EMBL/GenBank/DDBJ whole genome shotgun (WGS) entry which is preliminary data.</text>
</comment>
<dbReference type="GO" id="GO:0000976">
    <property type="term" value="F:transcription cis-regulatory region binding"/>
    <property type="evidence" value="ECO:0007669"/>
    <property type="project" value="TreeGrafter"/>
</dbReference>
<gene>
    <name evidence="6" type="ORF">ATN88_06015</name>
</gene>
<organism evidence="6 7">
    <name type="scientific">Enterovibrio coralii</name>
    <dbReference type="NCBI Taxonomy" id="294935"/>
    <lineage>
        <taxon>Bacteria</taxon>
        <taxon>Pseudomonadati</taxon>
        <taxon>Pseudomonadota</taxon>
        <taxon>Gammaproteobacteria</taxon>
        <taxon>Vibrionales</taxon>
        <taxon>Vibrionaceae</taxon>
        <taxon>Enterovibrio</taxon>
    </lineage>
</organism>
<evidence type="ECO:0000256" key="3">
    <source>
        <dbReference type="ARBA" id="ARBA00023125"/>
    </source>
</evidence>
<dbReference type="InterPro" id="IPR000847">
    <property type="entry name" value="LysR_HTH_N"/>
</dbReference>
<dbReference type="Pfam" id="PF00126">
    <property type="entry name" value="HTH_1"/>
    <property type="match status" value="1"/>
</dbReference>